<evidence type="ECO:0000256" key="4">
    <source>
        <dbReference type="ARBA" id="ARBA00023239"/>
    </source>
</evidence>
<dbReference type="Gene3D" id="3.90.1590.10">
    <property type="entry name" value="glutathione-dependent formaldehyde- activating enzyme (gfa)"/>
    <property type="match status" value="1"/>
</dbReference>
<dbReference type="GO" id="GO:0016846">
    <property type="term" value="F:carbon-sulfur lyase activity"/>
    <property type="evidence" value="ECO:0007669"/>
    <property type="project" value="InterPro"/>
</dbReference>
<name>A0AAW3ZG76_9GAMM</name>
<gene>
    <name evidence="6" type="ORF">IFO71_01055</name>
</gene>
<comment type="caution">
    <text evidence="6">The sequence shown here is derived from an EMBL/GenBank/DDBJ whole genome shotgun (WGS) entry which is preliminary data.</text>
</comment>
<protein>
    <submittedName>
        <fullName evidence="6">GFA family protein</fullName>
    </submittedName>
</protein>
<reference evidence="6 7" key="1">
    <citation type="submission" date="2020-09" db="EMBL/GenBank/DDBJ databases">
        <title>Pseudoxanthomonas sp. CAU 1598 isolated from sand of Yaerae Beach.</title>
        <authorList>
            <person name="Kim W."/>
        </authorList>
    </citation>
    <scope>NUCLEOTIDE SEQUENCE [LARGE SCALE GENOMIC DNA]</scope>
    <source>
        <strain evidence="6 7">CAU 1598</strain>
    </source>
</reference>
<evidence type="ECO:0000256" key="2">
    <source>
        <dbReference type="ARBA" id="ARBA00022723"/>
    </source>
</evidence>
<keyword evidence="3" id="KW-0862">Zinc</keyword>
<organism evidence="6 7">
    <name type="scientific">Pseudomarimonas arenosa</name>
    <dbReference type="NCBI Taxonomy" id="2774145"/>
    <lineage>
        <taxon>Bacteria</taxon>
        <taxon>Pseudomonadati</taxon>
        <taxon>Pseudomonadota</taxon>
        <taxon>Gammaproteobacteria</taxon>
        <taxon>Lysobacterales</taxon>
        <taxon>Lysobacteraceae</taxon>
        <taxon>Pseudomarimonas</taxon>
    </lineage>
</organism>
<feature type="domain" description="CENP-V/GFA" evidence="5">
    <location>
        <begin position="2"/>
        <end position="128"/>
    </location>
</feature>
<dbReference type="Pfam" id="PF04828">
    <property type="entry name" value="GFA"/>
    <property type="match status" value="1"/>
</dbReference>
<keyword evidence="2" id="KW-0479">Metal-binding</keyword>
<dbReference type="AlphaFoldDB" id="A0AAW3ZG76"/>
<dbReference type="PANTHER" id="PTHR33337:SF40">
    <property type="entry name" value="CENP-V_GFA DOMAIN-CONTAINING PROTEIN-RELATED"/>
    <property type="match status" value="1"/>
</dbReference>
<evidence type="ECO:0000259" key="5">
    <source>
        <dbReference type="PROSITE" id="PS51891"/>
    </source>
</evidence>
<dbReference type="EMBL" id="JACYTR010000001">
    <property type="protein sequence ID" value="MBD8524319.1"/>
    <property type="molecule type" value="Genomic_DNA"/>
</dbReference>
<dbReference type="GO" id="GO:0046872">
    <property type="term" value="F:metal ion binding"/>
    <property type="evidence" value="ECO:0007669"/>
    <property type="project" value="UniProtKB-KW"/>
</dbReference>
<dbReference type="PROSITE" id="PS51891">
    <property type="entry name" value="CENP_V_GFA"/>
    <property type="match status" value="1"/>
</dbReference>
<dbReference type="PANTHER" id="PTHR33337">
    <property type="entry name" value="GFA DOMAIN-CONTAINING PROTEIN"/>
    <property type="match status" value="1"/>
</dbReference>
<accession>A0AAW3ZG76</accession>
<keyword evidence="7" id="KW-1185">Reference proteome</keyword>
<dbReference type="InterPro" id="IPR006913">
    <property type="entry name" value="CENP-V/GFA"/>
</dbReference>
<keyword evidence="4" id="KW-0456">Lyase</keyword>
<evidence type="ECO:0000313" key="6">
    <source>
        <dbReference type="EMBL" id="MBD8524319.1"/>
    </source>
</evidence>
<dbReference type="InterPro" id="IPR011057">
    <property type="entry name" value="Mss4-like_sf"/>
</dbReference>
<evidence type="ECO:0000313" key="7">
    <source>
        <dbReference type="Proteomes" id="UP000613768"/>
    </source>
</evidence>
<sequence>MYLASCLCKAVMLEVQGGISSIIHCHCSCCRKSSGTAYATNGFISAAGLRIVQGAESIRSFQTSPGRARHFCGICASPLYSSNSSDPSRLRLRLGALDSAIDERPISHNFVSSRANWEDMNADLPCYDGREPERSQ</sequence>
<comment type="similarity">
    <text evidence="1">Belongs to the Gfa family.</text>
</comment>
<dbReference type="Proteomes" id="UP000613768">
    <property type="component" value="Unassembled WGS sequence"/>
</dbReference>
<evidence type="ECO:0000256" key="1">
    <source>
        <dbReference type="ARBA" id="ARBA00005495"/>
    </source>
</evidence>
<evidence type="ECO:0000256" key="3">
    <source>
        <dbReference type="ARBA" id="ARBA00022833"/>
    </source>
</evidence>
<dbReference type="SUPFAM" id="SSF51316">
    <property type="entry name" value="Mss4-like"/>
    <property type="match status" value="1"/>
</dbReference>
<proteinExistence type="inferred from homology"/>